<feature type="domain" description="B12-binding" evidence="1">
    <location>
        <begin position="15"/>
        <end position="153"/>
    </location>
</feature>
<dbReference type="Gene3D" id="3.40.50.280">
    <property type="entry name" value="Cobalamin-binding domain"/>
    <property type="match status" value="1"/>
</dbReference>
<accession>A0ABY4THK3</accession>
<name>A0ABY4THK3_9ACTN</name>
<evidence type="ECO:0000313" key="2">
    <source>
        <dbReference type="EMBL" id="URN18232.1"/>
    </source>
</evidence>
<gene>
    <name evidence="2" type="ORF">MW084_22380</name>
</gene>
<organism evidence="2 3">
    <name type="scientific">Streptomyces sudanensis</name>
    <dbReference type="NCBI Taxonomy" id="436397"/>
    <lineage>
        <taxon>Bacteria</taxon>
        <taxon>Bacillati</taxon>
        <taxon>Actinomycetota</taxon>
        <taxon>Actinomycetes</taxon>
        <taxon>Kitasatosporales</taxon>
        <taxon>Streptomycetaceae</taxon>
        <taxon>Streptomyces</taxon>
    </lineage>
</organism>
<evidence type="ECO:0000259" key="1">
    <source>
        <dbReference type="PROSITE" id="PS51332"/>
    </source>
</evidence>
<dbReference type="SUPFAM" id="SSF52242">
    <property type="entry name" value="Cobalamin (vitamin B12)-binding domain"/>
    <property type="match status" value="1"/>
</dbReference>
<dbReference type="Proteomes" id="UP001056383">
    <property type="component" value="Chromosome"/>
</dbReference>
<dbReference type="CDD" id="cd02065">
    <property type="entry name" value="B12-binding_like"/>
    <property type="match status" value="1"/>
</dbReference>
<dbReference type="InterPro" id="IPR036724">
    <property type="entry name" value="Cobalamin-bd_sf"/>
</dbReference>
<proteinExistence type="predicted"/>
<dbReference type="InterPro" id="IPR006158">
    <property type="entry name" value="Cobalamin-bd"/>
</dbReference>
<evidence type="ECO:0000313" key="3">
    <source>
        <dbReference type="Proteomes" id="UP001056383"/>
    </source>
</evidence>
<reference evidence="2" key="1">
    <citation type="submission" date="2022-04" db="EMBL/GenBank/DDBJ databases">
        <title>Systematic whole-genome sequencing reveals an unexpected diversity among actinomycetoma pathogens and provides insights into their antibacterial susceptibilities.</title>
        <authorList>
            <person name="Watson A.K."/>
            <person name="Kepplinger B."/>
            <person name="Bakhiet S.M."/>
            <person name="Mhmoud N.A."/>
            <person name="Chapman J."/>
            <person name="Allenby N."/>
            <person name="Mickiewicz K."/>
            <person name="Goodfellow M."/>
            <person name="Fahal A.H."/>
            <person name="Errington J."/>
        </authorList>
    </citation>
    <scope>NUCLEOTIDE SEQUENCE</scope>
    <source>
        <strain evidence="2">SD 504</strain>
    </source>
</reference>
<dbReference type="PROSITE" id="PS51332">
    <property type="entry name" value="B12_BINDING"/>
    <property type="match status" value="1"/>
</dbReference>
<protein>
    <submittedName>
        <fullName evidence="2">Cobalamin B12-binding domain-containing protein</fullName>
    </submittedName>
</protein>
<dbReference type="EMBL" id="CP095474">
    <property type="protein sequence ID" value="URN18232.1"/>
    <property type="molecule type" value="Genomic_DNA"/>
</dbReference>
<keyword evidence="3" id="KW-1185">Reference proteome</keyword>
<dbReference type="Pfam" id="PF02310">
    <property type="entry name" value="B12-binding"/>
    <property type="match status" value="1"/>
</dbReference>
<dbReference type="RefSeq" id="WP_010469577.1">
    <property type="nucleotide sequence ID" value="NZ_CP095474.1"/>
</dbReference>
<sequence length="158" mass="17401">MTVPTPCRDRAPVARKTVLVSSVSSDSHTWNLVYLQLLLEEMGHDVVNIGACVPDRLFVDECLRHRPDLAVVSTVNGHGYADGRRLIRRVREETALDRLPVVIGGKLGIRGGLPQDAGLELIGEGFSAVFDDSASPDDFRRYVESVSTRRLPAGSRHR</sequence>